<keyword evidence="1" id="KW-0503">Monooxygenase</keyword>
<name>A0A9D4T7V5_RHISA</name>
<comment type="caution">
    <text evidence="2">The sequence shown here is derived from an EMBL/GenBank/DDBJ whole genome shotgun (WGS) entry which is preliminary data.</text>
</comment>
<dbReference type="Gene3D" id="1.10.630.10">
    <property type="entry name" value="Cytochrome P450"/>
    <property type="match status" value="1"/>
</dbReference>
<keyword evidence="3" id="KW-1185">Reference proteome</keyword>
<reference evidence="2" key="2">
    <citation type="submission" date="2021-09" db="EMBL/GenBank/DDBJ databases">
        <authorList>
            <person name="Jia N."/>
            <person name="Wang J."/>
            <person name="Shi W."/>
            <person name="Du L."/>
            <person name="Sun Y."/>
            <person name="Zhan W."/>
            <person name="Jiang J."/>
            <person name="Wang Q."/>
            <person name="Zhang B."/>
            <person name="Ji P."/>
            <person name="Sakyi L.B."/>
            <person name="Cui X."/>
            <person name="Yuan T."/>
            <person name="Jiang B."/>
            <person name="Yang W."/>
            <person name="Lam T.T.-Y."/>
            <person name="Chang Q."/>
            <person name="Ding S."/>
            <person name="Wang X."/>
            <person name="Zhu J."/>
            <person name="Ruan X."/>
            <person name="Zhao L."/>
            <person name="Wei J."/>
            <person name="Que T."/>
            <person name="Du C."/>
            <person name="Cheng J."/>
            <person name="Dai P."/>
            <person name="Han X."/>
            <person name="Huang E."/>
            <person name="Gao Y."/>
            <person name="Liu J."/>
            <person name="Shao H."/>
            <person name="Ye R."/>
            <person name="Li L."/>
            <person name="Wei W."/>
            <person name="Wang X."/>
            <person name="Wang C."/>
            <person name="Huo Q."/>
            <person name="Li W."/>
            <person name="Guo W."/>
            <person name="Chen H."/>
            <person name="Chen S."/>
            <person name="Zhou L."/>
            <person name="Zhou L."/>
            <person name="Ni X."/>
            <person name="Tian J."/>
            <person name="Zhou Y."/>
            <person name="Sheng Y."/>
            <person name="Liu T."/>
            <person name="Pan Y."/>
            <person name="Xia L."/>
            <person name="Li J."/>
            <person name="Zhao F."/>
            <person name="Cao W."/>
        </authorList>
    </citation>
    <scope>NUCLEOTIDE SEQUENCE</scope>
    <source>
        <strain evidence="2">Rsan-2018</strain>
        <tissue evidence="2">Larvae</tissue>
    </source>
</reference>
<dbReference type="Proteomes" id="UP000821837">
    <property type="component" value="Chromosome 1"/>
</dbReference>
<organism evidence="2 3">
    <name type="scientific">Rhipicephalus sanguineus</name>
    <name type="common">Brown dog tick</name>
    <name type="synonym">Ixodes sanguineus</name>
    <dbReference type="NCBI Taxonomy" id="34632"/>
    <lineage>
        <taxon>Eukaryota</taxon>
        <taxon>Metazoa</taxon>
        <taxon>Ecdysozoa</taxon>
        <taxon>Arthropoda</taxon>
        <taxon>Chelicerata</taxon>
        <taxon>Arachnida</taxon>
        <taxon>Acari</taxon>
        <taxon>Parasitiformes</taxon>
        <taxon>Ixodida</taxon>
        <taxon>Ixodoidea</taxon>
        <taxon>Ixodidae</taxon>
        <taxon>Rhipicephalinae</taxon>
        <taxon>Rhipicephalus</taxon>
        <taxon>Rhipicephalus</taxon>
    </lineage>
</organism>
<evidence type="ECO:0000313" key="2">
    <source>
        <dbReference type="EMBL" id="KAH7982803.1"/>
    </source>
</evidence>
<dbReference type="AlphaFoldDB" id="A0A9D4T7V5"/>
<dbReference type="GO" id="GO:0004497">
    <property type="term" value="F:monooxygenase activity"/>
    <property type="evidence" value="ECO:0007669"/>
    <property type="project" value="UniProtKB-KW"/>
</dbReference>
<dbReference type="GO" id="GO:0005506">
    <property type="term" value="F:iron ion binding"/>
    <property type="evidence" value="ECO:0007669"/>
    <property type="project" value="InterPro"/>
</dbReference>
<evidence type="ECO:0000313" key="3">
    <source>
        <dbReference type="Proteomes" id="UP000821837"/>
    </source>
</evidence>
<dbReference type="GO" id="GO:0020037">
    <property type="term" value="F:heme binding"/>
    <property type="evidence" value="ECO:0007669"/>
    <property type="project" value="InterPro"/>
</dbReference>
<keyword evidence="1" id="KW-0560">Oxidoreductase</keyword>
<reference evidence="2" key="1">
    <citation type="journal article" date="2020" name="Cell">
        <title>Large-Scale Comparative Analyses of Tick Genomes Elucidate Their Genetic Diversity and Vector Capacities.</title>
        <authorList>
            <consortium name="Tick Genome and Microbiome Consortium (TIGMIC)"/>
            <person name="Jia N."/>
            <person name="Wang J."/>
            <person name="Shi W."/>
            <person name="Du L."/>
            <person name="Sun Y."/>
            <person name="Zhan W."/>
            <person name="Jiang J.F."/>
            <person name="Wang Q."/>
            <person name="Zhang B."/>
            <person name="Ji P."/>
            <person name="Bell-Sakyi L."/>
            <person name="Cui X.M."/>
            <person name="Yuan T.T."/>
            <person name="Jiang B.G."/>
            <person name="Yang W.F."/>
            <person name="Lam T.T."/>
            <person name="Chang Q.C."/>
            <person name="Ding S.J."/>
            <person name="Wang X.J."/>
            <person name="Zhu J.G."/>
            <person name="Ruan X.D."/>
            <person name="Zhao L."/>
            <person name="Wei J.T."/>
            <person name="Ye R.Z."/>
            <person name="Que T.C."/>
            <person name="Du C.H."/>
            <person name="Zhou Y.H."/>
            <person name="Cheng J.X."/>
            <person name="Dai P.F."/>
            <person name="Guo W.B."/>
            <person name="Han X.H."/>
            <person name="Huang E.J."/>
            <person name="Li L.F."/>
            <person name="Wei W."/>
            <person name="Gao Y.C."/>
            <person name="Liu J.Z."/>
            <person name="Shao H.Z."/>
            <person name="Wang X."/>
            <person name="Wang C.C."/>
            <person name="Yang T.C."/>
            <person name="Huo Q.B."/>
            <person name="Li W."/>
            <person name="Chen H.Y."/>
            <person name="Chen S.E."/>
            <person name="Zhou L.G."/>
            <person name="Ni X.B."/>
            <person name="Tian J.H."/>
            <person name="Sheng Y."/>
            <person name="Liu T."/>
            <person name="Pan Y.S."/>
            <person name="Xia L.Y."/>
            <person name="Li J."/>
            <person name="Zhao F."/>
            <person name="Cao W.C."/>
        </authorList>
    </citation>
    <scope>NUCLEOTIDE SEQUENCE</scope>
    <source>
        <strain evidence="2">Rsan-2018</strain>
    </source>
</reference>
<gene>
    <name evidence="2" type="ORF">HPB52_007196</name>
</gene>
<evidence type="ECO:0008006" key="4">
    <source>
        <dbReference type="Google" id="ProtNLM"/>
    </source>
</evidence>
<dbReference type="SUPFAM" id="SSF48264">
    <property type="entry name" value="Cytochrome P450"/>
    <property type="match status" value="1"/>
</dbReference>
<dbReference type="InterPro" id="IPR036396">
    <property type="entry name" value="Cyt_P450_sf"/>
</dbReference>
<accession>A0A9D4T7V5</accession>
<protein>
    <recommendedName>
        <fullName evidence="4">Cytochrome P450</fullName>
    </recommendedName>
</protein>
<dbReference type="EMBL" id="JABSTV010001245">
    <property type="protein sequence ID" value="KAH7982803.1"/>
    <property type="molecule type" value="Genomic_DNA"/>
</dbReference>
<proteinExistence type="predicted"/>
<evidence type="ECO:0000256" key="1">
    <source>
        <dbReference type="ARBA" id="ARBA00023033"/>
    </source>
</evidence>
<dbReference type="GO" id="GO:0016705">
    <property type="term" value="F:oxidoreductase activity, acting on paired donors, with incorporation or reduction of molecular oxygen"/>
    <property type="evidence" value="ECO:0007669"/>
    <property type="project" value="InterPro"/>
</dbReference>
<dbReference type="VEuPathDB" id="VectorBase:RSAN_051442"/>
<sequence length="104" mass="11943">MQEEARHLVAKIADAGGKPVPSRPYLAASVLNNINFYLFGRRHDLDDPKRRRLDALVAAFFQSGLDFSIEWLPGWLRRASQRVLPRTRCSAVTRLAEDITDYMR</sequence>